<evidence type="ECO:0000256" key="2">
    <source>
        <dbReference type="ARBA" id="ARBA00009508"/>
    </source>
</evidence>
<gene>
    <name evidence="11" type="ORF">T265_10531</name>
</gene>
<protein>
    <recommendedName>
        <fullName evidence="7">Complex III assembly factor LYRM7</fullName>
    </recommendedName>
    <alternativeName>
        <fullName evidence="8">LYR motif-containing protein 7</fullName>
    </alternativeName>
</protein>
<evidence type="ECO:0000256" key="3">
    <source>
        <dbReference type="ARBA" id="ARBA00023128"/>
    </source>
</evidence>
<dbReference type="RefSeq" id="XP_009175189.1">
    <property type="nucleotide sequence ID" value="XM_009176925.1"/>
</dbReference>
<dbReference type="PANTHER" id="PTHR46749:SF1">
    <property type="entry name" value="COMPLEX III ASSEMBLY FACTOR LYRM7"/>
    <property type="match status" value="1"/>
</dbReference>
<dbReference type="KEGG" id="ovi:T265_10531"/>
<name>A0A074Z1Y9_OPIVI</name>
<evidence type="ECO:0000256" key="9">
    <source>
        <dbReference type="SAM" id="MobiDB-lite"/>
    </source>
</evidence>
<dbReference type="Gene3D" id="3.90.1640.10">
    <property type="entry name" value="inorganic pyrophosphatase (n-terminal core)"/>
    <property type="match status" value="1"/>
</dbReference>
<dbReference type="STRING" id="6198.A0A074Z1Y9"/>
<dbReference type="InterPro" id="IPR045298">
    <property type="entry name" value="Complex1_LYR_LYRM7"/>
</dbReference>
<dbReference type="Proteomes" id="UP000054324">
    <property type="component" value="Unassembled WGS sequence"/>
</dbReference>
<keyword evidence="12" id="KW-1185">Reference proteome</keyword>
<evidence type="ECO:0000313" key="11">
    <source>
        <dbReference type="EMBL" id="KER21061.1"/>
    </source>
</evidence>
<comment type="subcellular location">
    <subcellularLocation>
        <location evidence="1">Mitochondrion matrix</location>
    </subcellularLocation>
</comment>
<sequence length="918" mass="103075">MPLRTEITHWLRECGLNWEMLFYTDDIFDSESCPLAQQLCCTDVRLILVDHHFITGQIKRTKWTVTEVIDHHRFEDTGAVELLLRHCTLRRIEHAGSCASLVCAEILKSEQMKCIPLAVWKLLYGKLSFPVPTGNFPRAGAILMDTIGLSVFGQEAGRLTDLDLRMACRIEDLAGKDWFAGPSSRETMFKELERAKFDVNGLSLWDLLRRDMKMAIGSSSADDRIACSTVSGMDFLGNDTTKKRTNPSRSSGFYHWSLTLTNSDAFFLFFNSAQTLVRSPEFVDAAGRMCTTHSARFLVCITVGCSPVKTGTPDNSIPAFDRRTARIGLVIFSPNPRQAPCDQLIEYLCHSANGLDLRPEPLQFDKREEVVFVGIFHNMKVTRKAVLPLLVSFLRGGKPENLSDSKKENVTPCDPAVSTHSSGTPKCAQTSMNSDCCCISQTLLDNLRSWLETLKPEERFELVRNCLSQVVIDDEEKRETEMFQPIGILPATVLQQVTEKLYLLSPFVSGTVEISAELPQVNVTEVDEGCESKNLSGFGIVLNRGRRLTLPIGHGIRSYHTAVSKRIGSSKRVHFLQTSEVADDTCSLPGGLPQKPSWLEPEYLSRLPAWFPEHLTGNYSDAVEDVSFRLYRRLSSLPGSTSTNPPDDGKLRVIDRAEIELLRASFGELDRSRQSTGSPTEGHISHVQASFAPQGLEWLRSHPQLQQPRVPFRCNDSQSTQDFCFILSEPEKMLSDRDNSSATMEILALQVEEGLGYYLSWQAYSCDPTLVVSETAQSVNCGRPQRLCDWLSGPVAVAARKVFRTQYNFEFFSHASNALKLLADLHRTCRVVFHGDESTLQAAKERIRAEFRANQAVTDSQKIEELLKYGEDVEMLLRTTVIQMEYNEKDNRFKLNLREGLAYGDNDPTATKPPETKS</sequence>
<dbReference type="InterPro" id="IPR008011">
    <property type="entry name" value="Complex1_LYR_dom"/>
</dbReference>
<dbReference type="CTD" id="20324699"/>
<evidence type="ECO:0000256" key="5">
    <source>
        <dbReference type="ARBA" id="ARBA00025430"/>
    </source>
</evidence>
<comment type="similarity">
    <text evidence="2">Belongs to the complex I LYR family.</text>
</comment>
<evidence type="ECO:0000256" key="1">
    <source>
        <dbReference type="ARBA" id="ARBA00004305"/>
    </source>
</evidence>
<dbReference type="InterPro" id="IPR050435">
    <property type="entry name" value="MZM1/LYRM7"/>
</dbReference>
<dbReference type="AlphaFoldDB" id="A0A074Z1Y9"/>
<dbReference type="Pfam" id="PF05347">
    <property type="entry name" value="Complex1_LYR"/>
    <property type="match status" value="1"/>
</dbReference>
<dbReference type="GeneID" id="20324699"/>
<organism evidence="11 12">
    <name type="scientific">Opisthorchis viverrini</name>
    <name type="common">Southeast Asian liver fluke</name>
    <dbReference type="NCBI Taxonomy" id="6198"/>
    <lineage>
        <taxon>Eukaryota</taxon>
        <taxon>Metazoa</taxon>
        <taxon>Spiralia</taxon>
        <taxon>Lophotrochozoa</taxon>
        <taxon>Platyhelminthes</taxon>
        <taxon>Trematoda</taxon>
        <taxon>Digenea</taxon>
        <taxon>Opisthorchiida</taxon>
        <taxon>Opisthorchiata</taxon>
        <taxon>Opisthorchiidae</taxon>
        <taxon>Opisthorchis</taxon>
    </lineage>
</organism>
<dbReference type="EMBL" id="KL596997">
    <property type="protein sequence ID" value="KER21061.1"/>
    <property type="molecule type" value="Genomic_DNA"/>
</dbReference>
<evidence type="ECO:0000259" key="10">
    <source>
        <dbReference type="Pfam" id="PF05347"/>
    </source>
</evidence>
<dbReference type="PANTHER" id="PTHR46749">
    <property type="entry name" value="COMPLEX III ASSEMBLY FACTOR LYRM7"/>
    <property type="match status" value="1"/>
</dbReference>
<dbReference type="GO" id="GO:0005759">
    <property type="term" value="C:mitochondrial matrix"/>
    <property type="evidence" value="ECO:0007669"/>
    <property type="project" value="UniProtKB-SubCell"/>
</dbReference>
<evidence type="ECO:0000256" key="6">
    <source>
        <dbReference type="ARBA" id="ARBA00025809"/>
    </source>
</evidence>
<comment type="subunit">
    <text evidence="6">Interacts with UQCRFS1.</text>
</comment>
<feature type="domain" description="Complex 1 LYR protein" evidence="10">
    <location>
        <begin position="825"/>
        <end position="872"/>
    </location>
</feature>
<dbReference type="GO" id="GO:0044183">
    <property type="term" value="F:protein folding chaperone"/>
    <property type="evidence" value="ECO:0007669"/>
    <property type="project" value="TreeGrafter"/>
</dbReference>
<dbReference type="OrthoDB" id="19923at2759"/>
<proteinExistence type="inferred from homology"/>
<evidence type="ECO:0000313" key="12">
    <source>
        <dbReference type="Proteomes" id="UP000054324"/>
    </source>
</evidence>
<dbReference type="InterPro" id="IPR038763">
    <property type="entry name" value="DHH_sf"/>
</dbReference>
<keyword evidence="4" id="KW-0143">Chaperone</keyword>
<evidence type="ECO:0000256" key="4">
    <source>
        <dbReference type="ARBA" id="ARBA00023186"/>
    </source>
</evidence>
<dbReference type="GO" id="GO:0034551">
    <property type="term" value="P:mitochondrial respiratory chain complex III assembly"/>
    <property type="evidence" value="ECO:0007669"/>
    <property type="project" value="InterPro"/>
</dbReference>
<dbReference type="InterPro" id="IPR038222">
    <property type="entry name" value="DHHA2_dom_sf"/>
</dbReference>
<accession>A0A074Z1Y9</accession>
<comment type="function">
    <text evidence="5">Assembly factor required for Rieske Fe-S protein UQCRFS1 incorporation into the cytochrome b-c1 (CIII) complex. Functions as a chaperone, binding to this subunit within the mitochondrial matrix and stabilizing it prior to its translocation and insertion into the late CIII dimeric intermediate within the mitochondrial inner membrane.</text>
</comment>
<reference evidence="11 12" key="1">
    <citation type="submission" date="2013-11" db="EMBL/GenBank/DDBJ databases">
        <title>Opisthorchis viverrini - life in the bile duct.</title>
        <authorList>
            <person name="Young N.D."/>
            <person name="Nagarajan N."/>
            <person name="Lin S.J."/>
            <person name="Korhonen P.K."/>
            <person name="Jex A.R."/>
            <person name="Hall R.S."/>
            <person name="Safavi-Hemami H."/>
            <person name="Kaewkong W."/>
            <person name="Bertrand D."/>
            <person name="Gao S."/>
            <person name="Seet Q."/>
            <person name="Wongkham S."/>
            <person name="Teh B.T."/>
            <person name="Wongkham C."/>
            <person name="Intapan P.M."/>
            <person name="Maleewong W."/>
            <person name="Yang X."/>
            <person name="Hu M."/>
            <person name="Wang Z."/>
            <person name="Hofmann A."/>
            <person name="Sternberg P.W."/>
            <person name="Tan P."/>
            <person name="Wang J."/>
            <person name="Gasser R.B."/>
        </authorList>
    </citation>
    <scope>NUCLEOTIDE SEQUENCE [LARGE SCALE GENOMIC DNA]</scope>
</reference>
<dbReference type="CDD" id="cd20267">
    <property type="entry name" value="Complex1_LYR_LYRM7"/>
    <property type="match status" value="1"/>
</dbReference>
<dbReference type="SUPFAM" id="SSF64182">
    <property type="entry name" value="DHH phosphoesterases"/>
    <property type="match status" value="1"/>
</dbReference>
<evidence type="ECO:0000256" key="7">
    <source>
        <dbReference type="ARBA" id="ARBA00026165"/>
    </source>
</evidence>
<feature type="region of interest" description="Disordered" evidence="9">
    <location>
        <begin position="403"/>
        <end position="425"/>
    </location>
</feature>
<keyword evidence="3" id="KW-0496">Mitochondrion</keyword>
<evidence type="ECO:0000256" key="8">
    <source>
        <dbReference type="ARBA" id="ARBA00031830"/>
    </source>
</evidence>
<dbReference type="Gene3D" id="3.10.310.20">
    <property type="entry name" value="DHHA2 domain"/>
    <property type="match status" value="1"/>
</dbReference>